<keyword evidence="1" id="KW-0812">Transmembrane</keyword>
<dbReference type="OrthoDB" id="1099888at2"/>
<dbReference type="NCBIfam" id="NF040945">
    <property type="entry name" value="CCC_membrane"/>
    <property type="match status" value="1"/>
</dbReference>
<name>A0A3N0F4Q4_SINP1</name>
<dbReference type="EMBL" id="RJTM01000002">
    <property type="protein sequence ID" value="RNL95045.1"/>
    <property type="molecule type" value="Genomic_DNA"/>
</dbReference>
<organism evidence="2 3">
    <name type="scientific">Sinomicrobium pectinilyticum</name>
    <dbReference type="NCBI Taxonomy" id="1084421"/>
    <lineage>
        <taxon>Bacteria</taxon>
        <taxon>Pseudomonadati</taxon>
        <taxon>Bacteroidota</taxon>
        <taxon>Flavobacteriia</taxon>
        <taxon>Flavobacteriales</taxon>
        <taxon>Flavobacteriaceae</taxon>
        <taxon>Sinomicrobium</taxon>
    </lineage>
</organism>
<protein>
    <submittedName>
        <fullName evidence="2">DUF4190 domain-containing protein</fullName>
    </submittedName>
</protein>
<dbReference type="AlphaFoldDB" id="A0A3N0F4Q4"/>
<keyword evidence="3" id="KW-1185">Reference proteome</keyword>
<accession>A0A3N0F4Q4</accession>
<dbReference type="Pfam" id="PF07666">
    <property type="entry name" value="MpPF26"/>
    <property type="match status" value="1"/>
</dbReference>
<evidence type="ECO:0000256" key="1">
    <source>
        <dbReference type="SAM" id="Phobius"/>
    </source>
</evidence>
<evidence type="ECO:0000313" key="3">
    <source>
        <dbReference type="Proteomes" id="UP000267469"/>
    </source>
</evidence>
<sequence length="105" mass="11496">MEQQKLPNAALILILSIGSLLCCCIGGIGVIPAIIALVLANKSINIYKAEPELYDNYNSIKTGRIIAIVGIVLNIAYLIYTIVVIAIYGIDGIMEQYQMQEGYQF</sequence>
<gene>
    <name evidence="2" type="ORF">ED312_00110</name>
</gene>
<keyword evidence="1" id="KW-1133">Transmembrane helix</keyword>
<keyword evidence="1" id="KW-0472">Membrane</keyword>
<evidence type="ECO:0000313" key="2">
    <source>
        <dbReference type="EMBL" id="RNL95045.1"/>
    </source>
</evidence>
<dbReference type="InterPro" id="IPR011655">
    <property type="entry name" value="MpPF26"/>
</dbReference>
<proteinExistence type="predicted"/>
<dbReference type="Proteomes" id="UP000267469">
    <property type="component" value="Unassembled WGS sequence"/>
</dbReference>
<feature type="transmembrane region" description="Helical" evidence="1">
    <location>
        <begin position="12"/>
        <end position="40"/>
    </location>
</feature>
<comment type="caution">
    <text evidence="2">The sequence shown here is derived from an EMBL/GenBank/DDBJ whole genome shotgun (WGS) entry which is preliminary data.</text>
</comment>
<feature type="transmembrane region" description="Helical" evidence="1">
    <location>
        <begin position="65"/>
        <end position="90"/>
    </location>
</feature>
<dbReference type="RefSeq" id="WP_123213957.1">
    <property type="nucleotide sequence ID" value="NZ_RJTM01000002.1"/>
</dbReference>
<reference evidence="2 3" key="1">
    <citation type="submission" date="2018-10" db="EMBL/GenBank/DDBJ databases">
        <title>Sinomicrobium pectinilyticum sp. nov., a pectinase-producing bacterium isolated from alkaline and saline soil, and emended description of the genus Sinomicrobium.</title>
        <authorList>
            <person name="Cheng B."/>
            <person name="Li C."/>
            <person name="Lai Q."/>
            <person name="Du M."/>
            <person name="Shao Z."/>
            <person name="Xu P."/>
            <person name="Yang C."/>
        </authorList>
    </citation>
    <scope>NUCLEOTIDE SEQUENCE [LARGE SCALE GENOMIC DNA]</scope>
    <source>
        <strain evidence="2 3">5DNS001</strain>
    </source>
</reference>